<proteinExistence type="predicted"/>
<protein>
    <submittedName>
        <fullName evidence="1">Uncharacterized protein</fullName>
    </submittedName>
</protein>
<evidence type="ECO:0000313" key="2">
    <source>
        <dbReference type="Proteomes" id="UP000596739"/>
    </source>
</evidence>
<accession>A0ABS1EL55</accession>
<organism evidence="1 2">
    <name type="scientific">Clostridium yunnanense</name>
    <dbReference type="NCBI Taxonomy" id="2800325"/>
    <lineage>
        <taxon>Bacteria</taxon>
        <taxon>Bacillati</taxon>
        <taxon>Bacillota</taxon>
        <taxon>Clostridia</taxon>
        <taxon>Eubacteriales</taxon>
        <taxon>Clostridiaceae</taxon>
        <taxon>Clostridium</taxon>
    </lineage>
</organism>
<dbReference type="EMBL" id="JAENHN010000010">
    <property type="protein sequence ID" value="MBK1810070.1"/>
    <property type="molecule type" value="Genomic_DNA"/>
</dbReference>
<evidence type="ECO:0000313" key="1">
    <source>
        <dbReference type="EMBL" id="MBK1810070.1"/>
    </source>
</evidence>
<comment type="caution">
    <text evidence="1">The sequence shown here is derived from an EMBL/GenBank/DDBJ whole genome shotgun (WGS) entry which is preliminary data.</text>
</comment>
<gene>
    <name evidence="1" type="ORF">JHL18_05350</name>
</gene>
<reference evidence="2" key="1">
    <citation type="submission" date="2021-01" db="EMBL/GenBank/DDBJ databases">
        <title>Genome public.</title>
        <authorList>
            <person name="Liu C."/>
            <person name="Sun Q."/>
        </authorList>
    </citation>
    <scope>NUCLEOTIDE SEQUENCE [LARGE SCALE GENOMIC DNA]</scope>
    <source>
        <strain evidence="2">YIM B02505</strain>
    </source>
</reference>
<name>A0ABS1EL55_9CLOT</name>
<keyword evidence="2" id="KW-1185">Reference proteome</keyword>
<sequence length="196" mass="22594">MKRDNCKKDSANNYELKYNNSEYGENNNLGNNVNEWRTYNNINCKSGNVYYNDNRVFAFLSSYISNGNSIVPFANSNIQISLRSFIIGLAVHLKENDGELLSFSNNIVTNDPINNSLFNTSEQDKNRFIGILSVYSSNGNAITQSLNYNIQISMKTFLIVLLSYYREAIPQLYFRNNNYVIPEKINRDMAELFIVR</sequence>
<dbReference type="Proteomes" id="UP000596739">
    <property type="component" value="Unassembled WGS sequence"/>
</dbReference>
<dbReference type="RefSeq" id="WP_200266865.1">
    <property type="nucleotide sequence ID" value="NZ_JAENHN010000010.1"/>
</dbReference>